<feature type="transmembrane region" description="Helical" evidence="1">
    <location>
        <begin position="70"/>
        <end position="92"/>
    </location>
</feature>
<sequence>MSITANIARSWRNPQAVMRRLLAGGKREDQALMFLMGACFIIFIAQWPRLTRLSQEGAEAPLQAMLGGAMFAWLFIAPLLFYGIAALLRLLFVALRRPIGWYEARLALFWSLLAASPLWLLNGLLNGLVGQGLVTVVIGFAILAAFFWLLAMMLATAALEARAAKS</sequence>
<evidence type="ECO:0008006" key="4">
    <source>
        <dbReference type="Google" id="ProtNLM"/>
    </source>
</evidence>
<feature type="transmembrane region" description="Helical" evidence="1">
    <location>
        <begin position="31"/>
        <end position="50"/>
    </location>
</feature>
<feature type="transmembrane region" description="Helical" evidence="1">
    <location>
        <begin position="133"/>
        <end position="159"/>
    </location>
</feature>
<comment type="caution">
    <text evidence="2">The sequence shown here is derived from an EMBL/GenBank/DDBJ whole genome shotgun (WGS) entry which is preliminary data.</text>
</comment>
<reference evidence="2" key="2">
    <citation type="journal article" date="2020" name="Microorganisms">
        <title>Osmotic Adaptation and Compatible Solute Biosynthesis of Phototrophic Bacteria as Revealed from Genome Analyses.</title>
        <authorList>
            <person name="Imhoff J.F."/>
            <person name="Rahn T."/>
            <person name="Kunzel S."/>
            <person name="Keller A."/>
            <person name="Neulinger S.C."/>
        </authorList>
    </citation>
    <scope>NUCLEOTIDE SEQUENCE</scope>
    <source>
        <strain evidence="2">LMG 28126</strain>
    </source>
</reference>
<dbReference type="AlphaFoldDB" id="A0A934WJ41"/>
<keyword evidence="1" id="KW-0472">Membrane</keyword>
<reference evidence="2" key="1">
    <citation type="submission" date="2017-05" db="EMBL/GenBank/DDBJ databases">
        <authorList>
            <person name="Imhoff J.F."/>
            <person name="Rahn T."/>
            <person name="Kuenzel S."/>
            <person name="Neulinger S.C."/>
        </authorList>
    </citation>
    <scope>NUCLEOTIDE SEQUENCE</scope>
    <source>
        <strain evidence="2">LMG 28126</strain>
    </source>
</reference>
<dbReference type="EMBL" id="NHSD01000265">
    <property type="protein sequence ID" value="MBK5927631.1"/>
    <property type="molecule type" value="Genomic_DNA"/>
</dbReference>
<evidence type="ECO:0000256" key="1">
    <source>
        <dbReference type="SAM" id="Phobius"/>
    </source>
</evidence>
<proteinExistence type="predicted"/>
<keyword evidence="1" id="KW-1133">Transmembrane helix</keyword>
<dbReference type="RefSeq" id="WP_201157388.1">
    <property type="nucleotide sequence ID" value="NZ_NHSD01000265.1"/>
</dbReference>
<name>A0A934WJ41_9RHOB</name>
<accession>A0A934WJ41</accession>
<evidence type="ECO:0000313" key="3">
    <source>
        <dbReference type="Proteomes" id="UP000706333"/>
    </source>
</evidence>
<organism evidence="2 3">
    <name type="scientific">Rhodobaculum claviforme</name>
    <dbReference type="NCBI Taxonomy" id="1549854"/>
    <lineage>
        <taxon>Bacteria</taxon>
        <taxon>Pseudomonadati</taxon>
        <taxon>Pseudomonadota</taxon>
        <taxon>Alphaproteobacteria</taxon>
        <taxon>Rhodobacterales</taxon>
        <taxon>Paracoccaceae</taxon>
        <taxon>Rhodobaculum</taxon>
    </lineage>
</organism>
<evidence type="ECO:0000313" key="2">
    <source>
        <dbReference type="EMBL" id="MBK5927631.1"/>
    </source>
</evidence>
<dbReference type="Proteomes" id="UP000706333">
    <property type="component" value="Unassembled WGS sequence"/>
</dbReference>
<feature type="transmembrane region" description="Helical" evidence="1">
    <location>
        <begin position="104"/>
        <end position="121"/>
    </location>
</feature>
<keyword evidence="3" id="KW-1185">Reference proteome</keyword>
<keyword evidence="1" id="KW-0812">Transmembrane</keyword>
<gene>
    <name evidence="2" type="ORF">CCR87_09880</name>
</gene>
<protein>
    <recommendedName>
        <fullName evidence="4">Yip1 domain-containing protein</fullName>
    </recommendedName>
</protein>